<dbReference type="RefSeq" id="WP_159448312.1">
    <property type="nucleotide sequence ID" value="NZ_FXBB01000028.1"/>
</dbReference>
<reference evidence="2" key="1">
    <citation type="submission" date="2017-04" db="EMBL/GenBank/DDBJ databases">
        <authorList>
            <person name="Varghese N."/>
            <person name="Submissions S."/>
        </authorList>
    </citation>
    <scope>NUCLEOTIDE SEQUENCE [LARGE SCALE GENOMIC DNA]</scope>
    <source>
        <strain evidence="2">USBA 82</strain>
    </source>
</reference>
<evidence type="ECO:0000313" key="2">
    <source>
        <dbReference type="Proteomes" id="UP000193355"/>
    </source>
</evidence>
<proteinExistence type="predicted"/>
<protein>
    <submittedName>
        <fullName evidence="1">Uncharacterized protein</fullName>
    </submittedName>
</protein>
<dbReference type="EMBL" id="FXBB01000028">
    <property type="protein sequence ID" value="SMG40851.1"/>
    <property type="molecule type" value="Genomic_DNA"/>
</dbReference>
<organism evidence="1 2">
    <name type="scientific">Dethiosulfovibrio salsuginis</name>
    <dbReference type="NCBI Taxonomy" id="561720"/>
    <lineage>
        <taxon>Bacteria</taxon>
        <taxon>Thermotogati</taxon>
        <taxon>Synergistota</taxon>
        <taxon>Synergistia</taxon>
        <taxon>Synergistales</taxon>
        <taxon>Dethiosulfovibrionaceae</taxon>
        <taxon>Dethiosulfovibrio</taxon>
    </lineage>
</organism>
<accession>A0A1X7KIR1</accession>
<sequence length="50" mass="5362">MTTEMERLKRAFEASGTAVFETGAGQVLIKNGKMAGKDEALLDLCEVMGI</sequence>
<name>A0A1X7KIR1_9BACT</name>
<evidence type="ECO:0000313" key="1">
    <source>
        <dbReference type="EMBL" id="SMG40851.1"/>
    </source>
</evidence>
<gene>
    <name evidence="1" type="ORF">SAMN06275492_12832</name>
</gene>
<dbReference type="AlphaFoldDB" id="A0A1X7KIR1"/>
<dbReference type="Proteomes" id="UP000193355">
    <property type="component" value="Unassembled WGS sequence"/>
</dbReference>
<keyword evidence="2" id="KW-1185">Reference proteome</keyword>
<dbReference type="STRING" id="561720.SAMN06275492_12832"/>